<dbReference type="EMBL" id="KQ977720">
    <property type="protein sequence ID" value="KYN00505.1"/>
    <property type="molecule type" value="Genomic_DNA"/>
</dbReference>
<proteinExistence type="inferred from homology"/>
<dbReference type="Gene3D" id="2.40.70.10">
    <property type="entry name" value="Acid Proteases"/>
    <property type="match status" value="2"/>
</dbReference>
<dbReference type="Pfam" id="PF00026">
    <property type="entry name" value="Asp"/>
    <property type="match status" value="1"/>
</dbReference>
<evidence type="ECO:0000256" key="1">
    <source>
        <dbReference type="ARBA" id="ARBA00007447"/>
    </source>
</evidence>
<dbReference type="GO" id="GO:0005764">
    <property type="term" value="C:lysosome"/>
    <property type="evidence" value="ECO:0007669"/>
    <property type="project" value="TreeGrafter"/>
</dbReference>
<dbReference type="SUPFAM" id="SSF50630">
    <property type="entry name" value="Acid proteases"/>
    <property type="match status" value="1"/>
</dbReference>
<feature type="disulfide bond" evidence="8">
    <location>
        <begin position="92"/>
        <end position="99"/>
    </location>
</feature>
<dbReference type="InterPro" id="IPR033121">
    <property type="entry name" value="PEPTIDASE_A1"/>
</dbReference>
<keyword evidence="6" id="KW-0325">Glycoprotein</keyword>
<name>A0A195CIE9_9HYME</name>
<protein>
    <submittedName>
        <fullName evidence="10">Lysosomal aspartic protease</fullName>
    </submittedName>
</protein>
<keyword evidence="11" id="KW-1185">Reference proteome</keyword>
<keyword evidence="4" id="KW-0378">Hydrolase</keyword>
<comment type="similarity">
    <text evidence="1">Belongs to the peptidase A1 family.</text>
</comment>
<evidence type="ECO:0000256" key="4">
    <source>
        <dbReference type="ARBA" id="ARBA00022801"/>
    </source>
</evidence>
<dbReference type="GO" id="GO:0004190">
    <property type="term" value="F:aspartic-type endopeptidase activity"/>
    <property type="evidence" value="ECO:0007669"/>
    <property type="project" value="UniProtKB-KW"/>
</dbReference>
<evidence type="ECO:0000256" key="6">
    <source>
        <dbReference type="ARBA" id="ARBA00023180"/>
    </source>
</evidence>
<dbReference type="FunFam" id="2.40.70.10:FF:000002">
    <property type="entry name" value="Vacuolar aspartic proteinase"/>
    <property type="match status" value="1"/>
</dbReference>
<dbReference type="InterPro" id="IPR001461">
    <property type="entry name" value="Aspartic_peptidase_A1"/>
</dbReference>
<evidence type="ECO:0000256" key="8">
    <source>
        <dbReference type="PIRSR" id="PIRSR601461-2"/>
    </source>
</evidence>
<keyword evidence="2 10" id="KW-0645">Protease</keyword>
<dbReference type="STRING" id="456900.A0A195CIE9"/>
<reference evidence="10 11" key="1">
    <citation type="submission" date="2016-03" db="EMBL/GenBank/DDBJ databases">
        <title>Cyphomyrmex costatus WGS genome.</title>
        <authorList>
            <person name="Nygaard S."/>
            <person name="Hu H."/>
            <person name="Boomsma J."/>
            <person name="Zhang G."/>
        </authorList>
    </citation>
    <scope>NUCLEOTIDE SEQUENCE [LARGE SCALE GENOMIC DNA]</scope>
    <source>
        <strain evidence="10">MS0001</strain>
        <tissue evidence="10">Whole body</tissue>
    </source>
</reference>
<dbReference type="GO" id="GO:0006508">
    <property type="term" value="P:proteolysis"/>
    <property type="evidence" value="ECO:0007669"/>
    <property type="project" value="UniProtKB-KW"/>
</dbReference>
<feature type="active site" evidence="7">
    <location>
        <position position="272"/>
    </location>
</feature>
<dbReference type="PROSITE" id="PS51767">
    <property type="entry name" value="PEPTIDASE_A1"/>
    <property type="match status" value="1"/>
</dbReference>
<evidence type="ECO:0000313" key="11">
    <source>
        <dbReference type="Proteomes" id="UP000078542"/>
    </source>
</evidence>
<evidence type="ECO:0000313" key="10">
    <source>
        <dbReference type="EMBL" id="KYN00505.1"/>
    </source>
</evidence>
<dbReference type="AlphaFoldDB" id="A0A195CIE9"/>
<evidence type="ECO:0000256" key="3">
    <source>
        <dbReference type="ARBA" id="ARBA00022750"/>
    </source>
</evidence>
<keyword evidence="3" id="KW-0064">Aspartyl protease</keyword>
<feature type="domain" description="Peptidase A1" evidence="9">
    <location>
        <begin position="61"/>
        <end position="391"/>
    </location>
</feature>
<gene>
    <name evidence="10" type="ORF">ALC62_08809</name>
</gene>
<dbReference type="FunFam" id="2.40.70.10:FF:000008">
    <property type="entry name" value="Cathepsin D"/>
    <property type="match status" value="1"/>
</dbReference>
<dbReference type="PANTHER" id="PTHR47966">
    <property type="entry name" value="BETA-SITE APP-CLEAVING ENZYME, ISOFORM A-RELATED"/>
    <property type="match status" value="1"/>
</dbReference>
<evidence type="ECO:0000259" key="9">
    <source>
        <dbReference type="PROSITE" id="PS51767"/>
    </source>
</evidence>
<dbReference type="PRINTS" id="PR00792">
    <property type="entry name" value="PEPSIN"/>
</dbReference>
<sequence>MTHVYKHIQNIIWNFLYIISRILLHKTTSLRRAIDIKTRQRRDDFDNFVRLPLLRDRDSAYYGNITIGTPPQEFKVMIDICSANLWVPSINCHVTNRACKKHNTYNSSKSSTFIENERELEISYASGAVGGCFSTDVVNIAGFDVQNQTFGEAINQYGSFFEIAKYDGIMGLSYPNISIEGETPLFTNLVKQHRIMSIFSFYINRHIYNLYRDSNIKWDGELTFGGSDPAFHIGPFTYVGVSKKGYWQFTMDKIKIGDQILCENKSCEAVVDTSTTLIIGPPTDIIIINKRIGANYTNNTMGIFFYLKVDCNRTSNLPDIDFIVGGYRKLKLSSDDYIVRQKENNVTTCMSAFKSNEPPDYAGQKLWSLGDVFLRRYYTEFDMLNDRIGFACAK</sequence>
<organism evidence="10 11">
    <name type="scientific">Cyphomyrmex costatus</name>
    <dbReference type="NCBI Taxonomy" id="456900"/>
    <lineage>
        <taxon>Eukaryota</taxon>
        <taxon>Metazoa</taxon>
        <taxon>Ecdysozoa</taxon>
        <taxon>Arthropoda</taxon>
        <taxon>Hexapoda</taxon>
        <taxon>Insecta</taxon>
        <taxon>Pterygota</taxon>
        <taxon>Neoptera</taxon>
        <taxon>Endopterygota</taxon>
        <taxon>Hymenoptera</taxon>
        <taxon>Apocrita</taxon>
        <taxon>Aculeata</taxon>
        <taxon>Formicoidea</taxon>
        <taxon>Formicidae</taxon>
        <taxon>Myrmicinae</taxon>
        <taxon>Cyphomyrmex</taxon>
    </lineage>
</organism>
<keyword evidence="5 8" id="KW-1015">Disulfide bond</keyword>
<evidence type="ECO:0000256" key="2">
    <source>
        <dbReference type="ARBA" id="ARBA00022670"/>
    </source>
</evidence>
<evidence type="ECO:0000256" key="5">
    <source>
        <dbReference type="ARBA" id="ARBA00023157"/>
    </source>
</evidence>
<dbReference type="InterPro" id="IPR021109">
    <property type="entry name" value="Peptidase_aspartic_dom_sf"/>
</dbReference>
<dbReference type="PANTHER" id="PTHR47966:SF51">
    <property type="entry name" value="BETA-SITE APP-CLEAVING ENZYME, ISOFORM A-RELATED"/>
    <property type="match status" value="1"/>
</dbReference>
<dbReference type="Proteomes" id="UP000078542">
    <property type="component" value="Unassembled WGS sequence"/>
</dbReference>
<evidence type="ECO:0000256" key="7">
    <source>
        <dbReference type="PIRSR" id="PIRSR601461-1"/>
    </source>
</evidence>
<feature type="active site" evidence="7">
    <location>
        <position position="79"/>
    </location>
</feature>
<accession>A0A195CIE9</accession>